<reference evidence="6 7" key="1">
    <citation type="submission" date="2022-04" db="EMBL/GenBank/DDBJ databases">
        <title>Identification of a novel bacterium isolated from mangrove sediments.</title>
        <authorList>
            <person name="Pan X."/>
        </authorList>
    </citation>
    <scope>NUCLEOTIDE SEQUENCE [LARGE SCALE GENOMIC DNA]</scope>
    <source>
        <strain evidence="6 7">B2638</strain>
    </source>
</reference>
<evidence type="ECO:0000313" key="7">
    <source>
        <dbReference type="Proteomes" id="UP001202281"/>
    </source>
</evidence>
<evidence type="ECO:0000256" key="1">
    <source>
        <dbReference type="ARBA" id="ARBA00004834"/>
    </source>
</evidence>
<name>A0ABT0BQ43_9SPHN</name>
<dbReference type="Gene3D" id="2.115.10.20">
    <property type="entry name" value="Glycosyl hydrolase domain, family 43"/>
    <property type="match status" value="1"/>
</dbReference>
<comment type="similarity">
    <text evidence="2 5">Belongs to the glycosyl hydrolase 43 family.</text>
</comment>
<dbReference type="InterPro" id="IPR016840">
    <property type="entry name" value="Glyco_hydro_43_endo_a_Ara-ase"/>
</dbReference>
<dbReference type="PANTHER" id="PTHR43301:SF3">
    <property type="entry name" value="ARABINAN ENDO-1,5-ALPHA-L-ARABINOSIDASE A-RELATED"/>
    <property type="match status" value="1"/>
</dbReference>
<dbReference type="InterPro" id="IPR006710">
    <property type="entry name" value="Glyco_hydro_43"/>
</dbReference>
<dbReference type="Proteomes" id="UP001202281">
    <property type="component" value="Unassembled WGS sequence"/>
</dbReference>
<protein>
    <recommendedName>
        <fullName evidence="5">Extracellular exo-alpha-(1-&gt;5)-L-arabinofuranosidase</fullName>
        <ecNumber evidence="5">3.2.1.55</ecNumber>
    </recommendedName>
</protein>
<keyword evidence="7" id="KW-1185">Reference proteome</keyword>
<accession>A0ABT0BQ43</accession>
<dbReference type="PANTHER" id="PTHR43301">
    <property type="entry name" value="ARABINAN ENDO-1,5-ALPHA-L-ARABINOSIDASE"/>
    <property type="match status" value="1"/>
</dbReference>
<comment type="caution">
    <text evidence="6">The sequence shown here is derived from an EMBL/GenBank/DDBJ whole genome shotgun (WGS) entry which is preliminary data.</text>
</comment>
<comment type="catalytic activity">
    <reaction evidence="5">
        <text>Hydrolysis of terminal non-reducing alpha-L-arabinofuranoside residues in alpha-L-arabinosides.</text>
        <dbReference type="EC" id="3.2.1.55"/>
    </reaction>
</comment>
<dbReference type="SUPFAM" id="SSF75005">
    <property type="entry name" value="Arabinanase/levansucrase/invertase"/>
    <property type="match status" value="1"/>
</dbReference>
<dbReference type="InterPro" id="IPR023296">
    <property type="entry name" value="Glyco_hydro_beta-prop_sf"/>
</dbReference>
<keyword evidence="4 5" id="KW-0326">Glycosidase</keyword>
<keyword evidence="3 5" id="KW-0378">Hydrolase</keyword>
<proteinExistence type="inferred from homology"/>
<evidence type="ECO:0000256" key="2">
    <source>
        <dbReference type="ARBA" id="ARBA00009865"/>
    </source>
</evidence>
<evidence type="ECO:0000256" key="3">
    <source>
        <dbReference type="ARBA" id="ARBA00022801"/>
    </source>
</evidence>
<dbReference type="PIRSF" id="PIRSF026534">
    <property type="entry name" value="Endo_alpha-L-arabinosidase"/>
    <property type="match status" value="1"/>
</dbReference>
<comment type="pathway">
    <text evidence="1 5">Glycan metabolism; L-arabinan degradation.</text>
</comment>
<dbReference type="CDD" id="cd08998">
    <property type="entry name" value="GH43_Arb43a-like"/>
    <property type="match status" value="1"/>
</dbReference>
<evidence type="ECO:0000313" key="6">
    <source>
        <dbReference type="EMBL" id="MCJ2187187.1"/>
    </source>
</evidence>
<evidence type="ECO:0000256" key="5">
    <source>
        <dbReference type="PIRNR" id="PIRNR026534"/>
    </source>
</evidence>
<organism evidence="6 7">
    <name type="scientific">Novosphingobium beihaiensis</name>
    <dbReference type="NCBI Taxonomy" id="2930389"/>
    <lineage>
        <taxon>Bacteria</taxon>
        <taxon>Pseudomonadati</taxon>
        <taxon>Pseudomonadota</taxon>
        <taxon>Alphaproteobacteria</taxon>
        <taxon>Sphingomonadales</taxon>
        <taxon>Sphingomonadaceae</taxon>
        <taxon>Novosphingobium</taxon>
    </lineage>
</organism>
<dbReference type="EC" id="3.2.1.55" evidence="5"/>
<dbReference type="RefSeq" id="WP_243920572.1">
    <property type="nucleotide sequence ID" value="NZ_JALHLG010000011.1"/>
</dbReference>
<dbReference type="InterPro" id="IPR050727">
    <property type="entry name" value="GH43_arabinanases"/>
</dbReference>
<sequence length="344" mass="37520">MTVRGLLLGAVLAVTALGTGLGGAVIAQADGTQTATLNSRLSGDLTVHDPVITREGDTYYVFSTIGRYVGIKTSQDLQHWTDSGSVFAEIPAWAKKAIPGTHGIWAPDISYVNGEYRLYYSVSTFGSNRSAIGLATNATLDPKARNYRWKDHGLVVMSTKDSDFNAIDPNLIVDAQGRQWLALGSFWSGIKLFRLDPQTGKPAPGAEPYSIARRLVPAGAPDPIEAPFIFRHDGWYYLLTSFDYCCKGVNSTYYTVVSRSRKITGPYRGKDGSEAMMGGGTIFLRADLQEQQRFRGPGHAGVFTDTDGTTYVVYHAYDKQADGAPKLRIAPIRWGADGWPVAEY</sequence>
<evidence type="ECO:0000256" key="4">
    <source>
        <dbReference type="ARBA" id="ARBA00023295"/>
    </source>
</evidence>
<gene>
    <name evidence="6" type="ORF">MTR66_10235</name>
</gene>
<dbReference type="EMBL" id="JALHLG010000011">
    <property type="protein sequence ID" value="MCJ2187187.1"/>
    <property type="molecule type" value="Genomic_DNA"/>
</dbReference>
<dbReference type="Pfam" id="PF04616">
    <property type="entry name" value="Glyco_hydro_43"/>
    <property type="match status" value="1"/>
</dbReference>